<dbReference type="EnsemblPlants" id="LPERR01G19810.1">
    <property type="protein sequence ID" value="LPERR01G19810.1"/>
    <property type="gene ID" value="LPERR01G19810"/>
</dbReference>
<dbReference type="AlphaFoldDB" id="A0A0D9V310"/>
<evidence type="ECO:0000313" key="2">
    <source>
        <dbReference type="Proteomes" id="UP000032180"/>
    </source>
</evidence>
<reference evidence="2" key="2">
    <citation type="submission" date="2013-12" db="EMBL/GenBank/DDBJ databases">
        <authorList>
            <person name="Yu Y."/>
            <person name="Lee S."/>
            <person name="de Baynast K."/>
            <person name="Wissotski M."/>
            <person name="Liu L."/>
            <person name="Talag J."/>
            <person name="Goicoechea J."/>
            <person name="Angelova A."/>
            <person name="Jetty R."/>
            <person name="Kudrna D."/>
            <person name="Golser W."/>
            <person name="Rivera L."/>
            <person name="Zhang J."/>
            <person name="Wing R."/>
        </authorList>
    </citation>
    <scope>NUCLEOTIDE SEQUENCE</scope>
</reference>
<proteinExistence type="predicted"/>
<name>A0A0D9V310_9ORYZ</name>
<reference evidence="1" key="3">
    <citation type="submission" date="2015-04" db="UniProtKB">
        <authorList>
            <consortium name="EnsemblPlants"/>
        </authorList>
    </citation>
    <scope>IDENTIFICATION</scope>
</reference>
<keyword evidence="2" id="KW-1185">Reference proteome</keyword>
<dbReference type="Proteomes" id="UP000032180">
    <property type="component" value="Chromosome 1"/>
</dbReference>
<accession>A0A0D9V310</accession>
<protein>
    <submittedName>
        <fullName evidence="1">Uncharacterized protein</fullName>
    </submittedName>
</protein>
<evidence type="ECO:0000313" key="1">
    <source>
        <dbReference type="EnsemblPlants" id="LPERR01G19810.1"/>
    </source>
</evidence>
<reference evidence="1 2" key="1">
    <citation type="submission" date="2012-08" db="EMBL/GenBank/DDBJ databases">
        <title>Oryza genome evolution.</title>
        <authorList>
            <person name="Wing R.A."/>
        </authorList>
    </citation>
    <scope>NUCLEOTIDE SEQUENCE</scope>
</reference>
<dbReference type="HOGENOM" id="CLU_2362743_0_0_1"/>
<organism evidence="1 2">
    <name type="scientific">Leersia perrieri</name>
    <dbReference type="NCBI Taxonomy" id="77586"/>
    <lineage>
        <taxon>Eukaryota</taxon>
        <taxon>Viridiplantae</taxon>
        <taxon>Streptophyta</taxon>
        <taxon>Embryophyta</taxon>
        <taxon>Tracheophyta</taxon>
        <taxon>Spermatophyta</taxon>
        <taxon>Magnoliopsida</taxon>
        <taxon>Liliopsida</taxon>
        <taxon>Poales</taxon>
        <taxon>Poaceae</taxon>
        <taxon>BOP clade</taxon>
        <taxon>Oryzoideae</taxon>
        <taxon>Oryzeae</taxon>
        <taxon>Oryzinae</taxon>
        <taxon>Leersia</taxon>
    </lineage>
</organism>
<dbReference type="Gramene" id="LPERR01G19810.1">
    <property type="protein sequence ID" value="LPERR01G19810.1"/>
    <property type="gene ID" value="LPERR01G19810"/>
</dbReference>
<sequence length="96" mass="10976">MDTCDELKQWKLDGWDVKVVNTAVVGGGQHNSRMMRAAGWHRPGRGGVLASCSKTAQEMRARDKNARCRKWLAADIEWGGGKQQRPARGRWRDFWH</sequence>